<dbReference type="Proteomes" id="UP000004986">
    <property type="component" value="Unassembled WGS sequence"/>
</dbReference>
<protein>
    <submittedName>
        <fullName evidence="1">Uncharacterized protein</fullName>
    </submittedName>
</protein>
<organism evidence="1 2">
    <name type="scientific">Pseudomonas syringae pv. pisi str. 1704B</name>
    <dbReference type="NCBI Taxonomy" id="629263"/>
    <lineage>
        <taxon>Bacteria</taxon>
        <taxon>Pseudomonadati</taxon>
        <taxon>Pseudomonadota</taxon>
        <taxon>Gammaproteobacteria</taxon>
        <taxon>Pseudomonadales</taxon>
        <taxon>Pseudomonadaceae</taxon>
        <taxon>Pseudomonas</taxon>
        <taxon>Pseudomonas syringae</taxon>
    </lineage>
</organism>
<evidence type="ECO:0000313" key="2">
    <source>
        <dbReference type="Proteomes" id="UP000004986"/>
    </source>
</evidence>
<dbReference type="AlphaFoldDB" id="F3GFM8"/>
<evidence type="ECO:0000313" key="1">
    <source>
        <dbReference type="EMBL" id="EGH45878.1"/>
    </source>
</evidence>
<dbReference type="BioCyc" id="PSYR629263:G11X0-5071-MONOMER"/>
<sequence length="55" mass="5937">MPDSSAAGGVECGIQRAVVLGKVKAIEVTMGIYKHGLKHNYIVWVGRSDLRAPTR</sequence>
<gene>
    <name evidence="1" type="ORF">PSYPI_27624</name>
</gene>
<proteinExistence type="predicted"/>
<dbReference type="HOGENOM" id="CLU_3028909_0_0_6"/>
<keyword evidence="2" id="KW-1185">Reference proteome</keyword>
<name>F3GFM8_PSESJ</name>
<comment type="caution">
    <text evidence="1">The sequence shown here is derived from an EMBL/GenBank/DDBJ whole genome shotgun (WGS) entry which is preliminary data.</text>
</comment>
<reference evidence="1 2" key="1">
    <citation type="journal article" date="2011" name="PLoS Pathog.">
        <title>Dynamic evolution of pathogenicity revealed by sequencing and comparative genomics of 19 Pseudomonas syringae isolates.</title>
        <authorList>
            <person name="Baltrus D.A."/>
            <person name="Nishimura M.T."/>
            <person name="Romanchuk A."/>
            <person name="Chang J.H."/>
            <person name="Mukhtar M.S."/>
            <person name="Cherkis K."/>
            <person name="Roach J."/>
            <person name="Grant S.R."/>
            <person name="Jones C.D."/>
            <person name="Dangl J.L."/>
        </authorList>
    </citation>
    <scope>NUCLEOTIDE SEQUENCE [LARGE SCALE GENOMIC DNA]</scope>
    <source>
        <strain evidence="1 2">1704B</strain>
    </source>
</reference>
<dbReference type="EMBL" id="AEAI01001418">
    <property type="protein sequence ID" value="EGH45878.1"/>
    <property type="molecule type" value="Genomic_DNA"/>
</dbReference>
<accession>F3GFM8</accession>
<dbReference type="PATRIC" id="fig|629263.4.peg.4461"/>